<accession>A0A7C1P133</accession>
<comment type="caution">
    <text evidence="1">The sequence shown here is derived from an EMBL/GenBank/DDBJ whole genome shotgun (WGS) entry which is preliminary data.</text>
</comment>
<sequence>MLTRNDIEKKVRAMFKGFDTLDVQLEGGKVRISLSGVGESPSELFTKLGDLVSALSRVEGLSNIDVIVSMEGSAYGVEVEIY</sequence>
<evidence type="ECO:0008006" key="3">
    <source>
        <dbReference type="Google" id="ProtNLM"/>
    </source>
</evidence>
<name>A0A7C1P133_THEPE</name>
<reference evidence="1" key="1">
    <citation type="journal article" date="2020" name="mSystems">
        <title>Genome- and Community-Level Interaction Insights into Carbon Utilization and Element Cycling Functions of Hydrothermarchaeota in Hydrothermal Sediment.</title>
        <authorList>
            <person name="Zhou Z."/>
            <person name="Liu Y."/>
            <person name="Xu W."/>
            <person name="Pan J."/>
            <person name="Luo Z.H."/>
            <person name="Li M."/>
        </authorList>
    </citation>
    <scope>NUCLEOTIDE SEQUENCE [LARGE SCALE GENOMIC DNA]</scope>
    <source>
        <strain evidence="2">SpSt-1125</strain>
        <strain evidence="1">SpSt-25</strain>
    </source>
</reference>
<evidence type="ECO:0000313" key="2">
    <source>
        <dbReference type="EMBL" id="HHP05128.1"/>
    </source>
</evidence>
<dbReference type="EMBL" id="DSKP01000072">
    <property type="protein sequence ID" value="HEB48557.1"/>
    <property type="molecule type" value="Genomic_DNA"/>
</dbReference>
<gene>
    <name evidence="2" type="ORF">ENM88_05190</name>
    <name evidence="1" type="ORF">ENP77_02025</name>
</gene>
<evidence type="ECO:0000313" key="1">
    <source>
        <dbReference type="EMBL" id="HEB48557.1"/>
    </source>
</evidence>
<proteinExistence type="predicted"/>
<dbReference type="AlphaFoldDB" id="A0A7C1P133"/>
<protein>
    <recommendedName>
        <fullName evidence="3">BON domain-containing protein</fullName>
    </recommendedName>
</protein>
<organism evidence="1">
    <name type="scientific">Thermofilum pendens</name>
    <dbReference type="NCBI Taxonomy" id="2269"/>
    <lineage>
        <taxon>Archaea</taxon>
        <taxon>Thermoproteota</taxon>
        <taxon>Thermoprotei</taxon>
        <taxon>Thermofilales</taxon>
        <taxon>Thermofilaceae</taxon>
        <taxon>Thermofilum</taxon>
    </lineage>
</organism>
<dbReference type="EMBL" id="DRZM01000155">
    <property type="protein sequence ID" value="HHP05128.1"/>
    <property type="molecule type" value="Genomic_DNA"/>
</dbReference>